<dbReference type="Proteomes" id="UP000659344">
    <property type="component" value="Unassembled WGS sequence"/>
</dbReference>
<evidence type="ECO:0000313" key="3">
    <source>
        <dbReference type="Proteomes" id="UP000659344"/>
    </source>
</evidence>
<proteinExistence type="predicted"/>
<protein>
    <recommendedName>
        <fullName evidence="1">AB hydrolase-1 domain-containing protein</fullName>
    </recommendedName>
</protein>
<dbReference type="InterPro" id="IPR029058">
    <property type="entry name" value="AB_hydrolase_fold"/>
</dbReference>
<dbReference type="Pfam" id="PF00561">
    <property type="entry name" value="Abhydrolase_1"/>
    <property type="match status" value="1"/>
</dbReference>
<feature type="domain" description="AB hydrolase-1" evidence="1">
    <location>
        <begin position="51"/>
        <end position="158"/>
    </location>
</feature>
<evidence type="ECO:0000313" key="2">
    <source>
        <dbReference type="EMBL" id="GGH18368.1"/>
    </source>
</evidence>
<keyword evidence="3" id="KW-1185">Reference proteome</keyword>
<dbReference type="SUPFAM" id="SSF53474">
    <property type="entry name" value="alpha/beta-Hydrolases"/>
    <property type="match status" value="1"/>
</dbReference>
<organism evidence="2 3">
    <name type="scientific">Paenibacillus segetis</name>
    <dbReference type="NCBI Taxonomy" id="1325360"/>
    <lineage>
        <taxon>Bacteria</taxon>
        <taxon>Bacillati</taxon>
        <taxon>Bacillota</taxon>
        <taxon>Bacilli</taxon>
        <taxon>Bacillales</taxon>
        <taxon>Paenibacillaceae</taxon>
        <taxon>Paenibacillus</taxon>
    </lineage>
</organism>
<reference evidence="3" key="1">
    <citation type="journal article" date="2019" name="Int. J. Syst. Evol. Microbiol.">
        <title>The Global Catalogue of Microorganisms (GCM) 10K type strain sequencing project: providing services to taxonomists for standard genome sequencing and annotation.</title>
        <authorList>
            <consortium name="The Broad Institute Genomics Platform"/>
            <consortium name="The Broad Institute Genome Sequencing Center for Infectious Disease"/>
            <person name="Wu L."/>
            <person name="Ma J."/>
        </authorList>
    </citation>
    <scope>NUCLEOTIDE SEQUENCE [LARGE SCALE GENOMIC DNA]</scope>
    <source>
        <strain evidence="3">CGMCC 1.12769</strain>
    </source>
</reference>
<dbReference type="InterPro" id="IPR000073">
    <property type="entry name" value="AB_hydrolase_1"/>
</dbReference>
<dbReference type="EMBL" id="BMFT01000001">
    <property type="protein sequence ID" value="GGH18368.1"/>
    <property type="molecule type" value="Genomic_DNA"/>
</dbReference>
<sequence length="297" mass="34223">MKRYKSKEGKELIYDSYDKLLATWNVAFEEKDVPTSFGTTHVITAGPSEKPTLLLLHGTGDNASMMWVYNIQQLSQSFYVIAIDGIGGSGKSEPGEKYDKQFNQTEWLDELLAQMEIETTHIAGVSYGAYLAYHYTIMRPNKVDKIVCMAGGLTTSHFEAMIKMMKAFLPEALFPTEANCKKLLRKLCGPNYSVFEDNRELMKHWYYLLRYFNNKSMMKHSITIFNKEQLQSLREKALFLIGEDDILTHYPKSIHRLQEHQMNFKIVEQAGHAINHEQPDVVNKEIVDFLISSKRNS</sequence>
<dbReference type="InterPro" id="IPR050266">
    <property type="entry name" value="AB_hydrolase_sf"/>
</dbReference>
<dbReference type="RefSeq" id="WP_188537170.1">
    <property type="nucleotide sequence ID" value="NZ_BMFT01000001.1"/>
</dbReference>
<evidence type="ECO:0000259" key="1">
    <source>
        <dbReference type="Pfam" id="PF00561"/>
    </source>
</evidence>
<name>A0ABQ1YA56_9BACL</name>
<dbReference type="Gene3D" id="3.40.50.1820">
    <property type="entry name" value="alpha/beta hydrolase"/>
    <property type="match status" value="1"/>
</dbReference>
<gene>
    <name evidence="2" type="ORF">GCM10008013_14300</name>
</gene>
<comment type="caution">
    <text evidence="2">The sequence shown here is derived from an EMBL/GenBank/DDBJ whole genome shotgun (WGS) entry which is preliminary data.</text>
</comment>
<accession>A0ABQ1YA56</accession>
<dbReference type="PANTHER" id="PTHR43798">
    <property type="entry name" value="MONOACYLGLYCEROL LIPASE"/>
    <property type="match status" value="1"/>
</dbReference>
<dbReference type="PANTHER" id="PTHR43798:SF33">
    <property type="entry name" value="HYDROLASE, PUTATIVE (AFU_ORTHOLOGUE AFUA_2G14860)-RELATED"/>
    <property type="match status" value="1"/>
</dbReference>